<dbReference type="RefSeq" id="XP_007391118.1">
    <property type="nucleotide sequence ID" value="XM_007391056.1"/>
</dbReference>
<accession>K5WQF7</accession>
<evidence type="ECO:0000313" key="3">
    <source>
        <dbReference type="Proteomes" id="UP000008370"/>
    </source>
</evidence>
<dbReference type="GeneID" id="18914373"/>
<gene>
    <name evidence="2" type="ORF">PHACADRAFT_248486</name>
</gene>
<protein>
    <submittedName>
        <fullName evidence="2">Uncharacterized protein</fullName>
    </submittedName>
</protein>
<dbReference type="HOGENOM" id="CLU_683535_0_0_1"/>
<dbReference type="EMBL" id="JH930468">
    <property type="protein sequence ID" value="EKM61715.1"/>
    <property type="molecule type" value="Genomic_DNA"/>
</dbReference>
<proteinExistence type="predicted"/>
<organism evidence="2 3">
    <name type="scientific">Phanerochaete carnosa (strain HHB-10118-sp)</name>
    <name type="common">White-rot fungus</name>
    <name type="synonym">Peniophora carnosa</name>
    <dbReference type="NCBI Taxonomy" id="650164"/>
    <lineage>
        <taxon>Eukaryota</taxon>
        <taxon>Fungi</taxon>
        <taxon>Dikarya</taxon>
        <taxon>Basidiomycota</taxon>
        <taxon>Agaricomycotina</taxon>
        <taxon>Agaricomycetes</taxon>
        <taxon>Polyporales</taxon>
        <taxon>Phanerochaetaceae</taxon>
        <taxon>Phanerochaete</taxon>
    </lineage>
</organism>
<dbReference type="AlphaFoldDB" id="K5WQF7"/>
<evidence type="ECO:0000256" key="1">
    <source>
        <dbReference type="SAM" id="MobiDB-lite"/>
    </source>
</evidence>
<dbReference type="KEGG" id="pco:PHACADRAFT_248486"/>
<dbReference type="SUPFAM" id="SSF52047">
    <property type="entry name" value="RNI-like"/>
    <property type="match status" value="1"/>
</dbReference>
<name>K5WQF7_PHACS</name>
<keyword evidence="3" id="KW-1185">Reference proteome</keyword>
<dbReference type="Proteomes" id="UP000008370">
    <property type="component" value="Unassembled WGS sequence"/>
</dbReference>
<sequence>MTEFFPLDVAFPQCHTFQVGHIYDSTGVFSWDVLSPRASERLYSGTSHGHRWDILRFVKSLSSLRHLTIASYNVSGIHLSRPYDVLQALAPLQALETLRLAGSSRGNGPHEIPTQVSLPRLRSLVLSGAFRWCIKLLAQLDIPTTTSVRVIEVFFTNFVAQDLLPVLPKIIGVEKDSSAPILSITIHGKADQFANVIVSGWKLLESVLDHRSLPDFSLALPGYDATLDGVLDNLPFGEVRSLFVHGSAFYFVSSWSVRLERNFGNVEELRIGGHCDLYVFHKMLREGTLPRPHTHQLDDVERSHCPRPVLTRGCKHADCFHFLKHILQKRSALGRRISRLILKTKAPLAPPHLAAFSAVVGEVVQRQLPADGAVPMLPLSGDDQERESEPYSSDSTEFDSEEE</sequence>
<dbReference type="InParanoid" id="K5WQF7"/>
<reference evidence="2 3" key="1">
    <citation type="journal article" date="2012" name="BMC Genomics">
        <title>Comparative genomics of the white-rot fungi, Phanerochaete carnosa and P. chrysosporium, to elucidate the genetic basis of the distinct wood types they colonize.</title>
        <authorList>
            <person name="Suzuki H."/>
            <person name="MacDonald J."/>
            <person name="Syed K."/>
            <person name="Salamov A."/>
            <person name="Hori C."/>
            <person name="Aerts A."/>
            <person name="Henrissat B."/>
            <person name="Wiebenga A."/>
            <person name="vanKuyk P.A."/>
            <person name="Barry K."/>
            <person name="Lindquist E."/>
            <person name="LaButti K."/>
            <person name="Lapidus A."/>
            <person name="Lucas S."/>
            <person name="Coutinho P."/>
            <person name="Gong Y."/>
            <person name="Samejima M."/>
            <person name="Mahadevan R."/>
            <person name="Abou-Zaid M."/>
            <person name="de Vries R.P."/>
            <person name="Igarashi K."/>
            <person name="Yadav J.S."/>
            <person name="Grigoriev I.V."/>
            <person name="Master E.R."/>
        </authorList>
    </citation>
    <scope>NUCLEOTIDE SEQUENCE [LARGE SCALE GENOMIC DNA]</scope>
    <source>
        <strain evidence="2 3">HHB-10118-sp</strain>
    </source>
</reference>
<feature type="region of interest" description="Disordered" evidence="1">
    <location>
        <begin position="373"/>
        <end position="403"/>
    </location>
</feature>
<evidence type="ECO:0000313" key="2">
    <source>
        <dbReference type="EMBL" id="EKM61715.1"/>
    </source>
</evidence>